<dbReference type="GO" id="GO:0009279">
    <property type="term" value="C:cell outer membrane"/>
    <property type="evidence" value="ECO:0007669"/>
    <property type="project" value="UniProtKB-SubCell"/>
</dbReference>
<dbReference type="PANTHER" id="PTHR30329">
    <property type="entry name" value="STATOR ELEMENT OF FLAGELLAR MOTOR COMPLEX"/>
    <property type="match status" value="1"/>
</dbReference>
<dbReference type="InterPro" id="IPR027367">
    <property type="entry name" value="Gly-zipper_YMGG"/>
</dbReference>
<keyword evidence="2 4" id="KW-0472">Membrane</keyword>
<keyword evidence="6" id="KW-1133">Transmembrane helix</keyword>
<evidence type="ECO:0000256" key="7">
    <source>
        <dbReference type="SAM" id="SignalP"/>
    </source>
</evidence>
<evidence type="ECO:0000256" key="5">
    <source>
        <dbReference type="SAM" id="Coils"/>
    </source>
</evidence>
<evidence type="ECO:0000259" key="8">
    <source>
        <dbReference type="PROSITE" id="PS51123"/>
    </source>
</evidence>
<evidence type="ECO:0000313" key="9">
    <source>
        <dbReference type="EMBL" id="MCL1142998.1"/>
    </source>
</evidence>
<gene>
    <name evidence="9" type="primary">pdsO</name>
    <name evidence="9" type="ORF">L2672_09860</name>
</gene>
<feature type="coiled-coil region" evidence="5">
    <location>
        <begin position="76"/>
        <end position="127"/>
    </location>
</feature>
<dbReference type="CDD" id="cd07185">
    <property type="entry name" value="OmpA_C-like"/>
    <property type="match status" value="1"/>
</dbReference>
<proteinExistence type="predicted"/>
<accession>A0A9X2CH18</accession>
<dbReference type="PANTHER" id="PTHR30329:SF21">
    <property type="entry name" value="LIPOPROTEIN YIAD-RELATED"/>
    <property type="match status" value="1"/>
</dbReference>
<evidence type="ECO:0000256" key="1">
    <source>
        <dbReference type="ARBA" id="ARBA00004442"/>
    </source>
</evidence>
<keyword evidence="3" id="KW-0998">Cell outer membrane</keyword>
<sequence>MKKPIIALTVISSLFVNQMSYADTVNAKQEREHTEELVGLSSGIVLGAVVGGPIGAFIGAVTGTFIGKSVGDESEIKAQQALLAEQQTTLQQREEKLSEYAQQQHRLQELQTEVAKLQSHQDKTLTELSVGMNVQFKTGSSQIEPIFKQQLDNVVYMMAAMPELNLNLMGYADRRGNDVFNQALSEQRLIEVTNYLASQGVDESRLHGEAFGASAPLHEEQNFENDFFDRRVTLKLISESAQLAAN</sequence>
<dbReference type="InterPro" id="IPR006665">
    <property type="entry name" value="OmpA-like"/>
</dbReference>
<dbReference type="SUPFAM" id="SSF103088">
    <property type="entry name" value="OmpA-like"/>
    <property type="match status" value="1"/>
</dbReference>
<dbReference type="AlphaFoldDB" id="A0A9X2CH18"/>
<dbReference type="NCBIfam" id="TIGR03789">
    <property type="entry name" value="pdsO"/>
    <property type="match status" value="1"/>
</dbReference>
<dbReference type="Pfam" id="PF00691">
    <property type="entry name" value="OmpA"/>
    <property type="match status" value="1"/>
</dbReference>
<feature type="chain" id="PRO_5040771724" evidence="7">
    <location>
        <begin position="23"/>
        <end position="246"/>
    </location>
</feature>
<dbReference type="Pfam" id="PF13441">
    <property type="entry name" value="Gly-zipper_YMGG"/>
    <property type="match status" value="1"/>
</dbReference>
<protein>
    <submittedName>
        <fullName evidence="9">Sortase-associated OmpA-like protein PdsO</fullName>
    </submittedName>
</protein>
<evidence type="ECO:0000256" key="6">
    <source>
        <dbReference type="SAM" id="Phobius"/>
    </source>
</evidence>
<keyword evidence="7" id="KW-0732">Signal</keyword>
<feature type="signal peptide" evidence="7">
    <location>
        <begin position="1"/>
        <end position="22"/>
    </location>
</feature>
<comment type="caution">
    <text evidence="9">The sequence shown here is derived from an EMBL/GenBank/DDBJ whole genome shotgun (WGS) entry which is preliminary data.</text>
</comment>
<dbReference type="InterPro" id="IPR036737">
    <property type="entry name" value="OmpA-like_sf"/>
</dbReference>
<dbReference type="InterPro" id="IPR006664">
    <property type="entry name" value="OMP_bac"/>
</dbReference>
<comment type="subcellular location">
    <subcellularLocation>
        <location evidence="1">Cell outer membrane</location>
    </subcellularLocation>
</comment>
<keyword evidence="10" id="KW-1185">Reference proteome</keyword>
<reference evidence="9" key="1">
    <citation type="submission" date="2022-01" db="EMBL/GenBank/DDBJ databases">
        <title>Whole genome-based taxonomy of the Shewanellaceae.</title>
        <authorList>
            <person name="Martin-Rodriguez A.J."/>
        </authorList>
    </citation>
    <scope>NUCLEOTIDE SEQUENCE</scope>
    <source>
        <strain evidence="9">DSM 16422</strain>
    </source>
</reference>
<organism evidence="9 10">
    <name type="scientific">Shewanella gaetbuli</name>
    <dbReference type="NCBI Taxonomy" id="220752"/>
    <lineage>
        <taxon>Bacteria</taxon>
        <taxon>Pseudomonadati</taxon>
        <taxon>Pseudomonadota</taxon>
        <taxon>Gammaproteobacteria</taxon>
        <taxon>Alteromonadales</taxon>
        <taxon>Shewanellaceae</taxon>
        <taxon>Shewanella</taxon>
    </lineage>
</organism>
<feature type="domain" description="OmpA-like" evidence="8">
    <location>
        <begin position="123"/>
        <end position="240"/>
    </location>
</feature>
<evidence type="ECO:0000313" key="10">
    <source>
        <dbReference type="Proteomes" id="UP001139333"/>
    </source>
</evidence>
<dbReference type="Proteomes" id="UP001139333">
    <property type="component" value="Unassembled WGS sequence"/>
</dbReference>
<dbReference type="InterPro" id="IPR022511">
    <property type="entry name" value="PdsO"/>
</dbReference>
<evidence type="ECO:0000256" key="2">
    <source>
        <dbReference type="ARBA" id="ARBA00023136"/>
    </source>
</evidence>
<dbReference type="PROSITE" id="PS51123">
    <property type="entry name" value="OMPA_2"/>
    <property type="match status" value="1"/>
</dbReference>
<keyword evidence="5" id="KW-0175">Coiled coil</keyword>
<keyword evidence="6" id="KW-0812">Transmembrane</keyword>
<dbReference type="Gene3D" id="3.30.1330.60">
    <property type="entry name" value="OmpA-like domain"/>
    <property type="match status" value="1"/>
</dbReference>
<name>A0A9X2CH18_9GAMM</name>
<evidence type="ECO:0000256" key="4">
    <source>
        <dbReference type="PROSITE-ProRule" id="PRU00473"/>
    </source>
</evidence>
<evidence type="ECO:0000256" key="3">
    <source>
        <dbReference type="ARBA" id="ARBA00023237"/>
    </source>
</evidence>
<dbReference type="InterPro" id="IPR050330">
    <property type="entry name" value="Bact_OuterMem_StrucFunc"/>
</dbReference>
<dbReference type="RefSeq" id="WP_248995684.1">
    <property type="nucleotide sequence ID" value="NZ_JAKIKP010000006.1"/>
</dbReference>
<dbReference type="EMBL" id="JAKIKP010000006">
    <property type="protein sequence ID" value="MCL1142998.1"/>
    <property type="molecule type" value="Genomic_DNA"/>
</dbReference>
<dbReference type="PRINTS" id="PR01021">
    <property type="entry name" value="OMPADOMAIN"/>
</dbReference>
<feature type="transmembrane region" description="Helical" evidence="6">
    <location>
        <begin position="43"/>
        <end position="67"/>
    </location>
</feature>